<keyword evidence="1" id="KW-0812">Transmembrane</keyword>
<gene>
    <name evidence="3" type="ORF">C5L30_002291</name>
</gene>
<evidence type="ECO:0000313" key="3">
    <source>
        <dbReference type="EMBL" id="TDG71711.1"/>
    </source>
</evidence>
<dbReference type="InterPro" id="IPR029787">
    <property type="entry name" value="Nucleotide_cyclase"/>
</dbReference>
<evidence type="ECO:0000256" key="1">
    <source>
        <dbReference type="SAM" id="Phobius"/>
    </source>
</evidence>
<evidence type="ECO:0000313" key="4">
    <source>
        <dbReference type="Proteomes" id="UP000295257"/>
    </source>
</evidence>
<dbReference type="STRING" id="1612.ABB44_06735"/>
<dbReference type="InterPro" id="IPR000160">
    <property type="entry name" value="GGDEF_dom"/>
</dbReference>
<feature type="transmembrane region" description="Helical" evidence="1">
    <location>
        <begin position="187"/>
        <end position="208"/>
    </location>
</feature>
<sequence>MSNIILERIMNNYLNINSAIITLVTIGLITIITIVAYSLERRISNSSPIYQRLCAHLIEGAVLAFSMIMLQQIFHILNDGSINNGWLYANAQLTILLYCMYLIRNQITLWINILMPFVYYNSMNIERLENKDLPFFIASYIFLVAIVIFIYLQTENLQNSEWKYLVLQVLFGLSWWILLWVDHSFPVYEIANMMLVFLIYMSIIRFCAKKVQETMLTYNDLQVQVNYDELTGIRNRANLDKTAQEIYQTYHSENVPLTVTMFDIDHFKEFNDQYGHSTGDEVLKHVAHTMEREMFLTDTKGQLFRFGGEEFIIVFRGKTPKQCIPIVKDLRDSLVNTPLFLKGQKLNVSISFGISQLKKTDSDFDDLFNRVDKYLYESKNSGRNRLTVEGETINFDEKELEL</sequence>
<dbReference type="Proteomes" id="UP000295257">
    <property type="component" value="Unassembled WGS sequence"/>
</dbReference>
<feature type="transmembrane region" description="Helical" evidence="1">
    <location>
        <begin position="91"/>
        <end position="113"/>
    </location>
</feature>
<proteinExistence type="predicted"/>
<dbReference type="InterPro" id="IPR043128">
    <property type="entry name" value="Rev_trsase/Diguanyl_cyclase"/>
</dbReference>
<evidence type="ECO:0000259" key="2">
    <source>
        <dbReference type="PROSITE" id="PS50887"/>
    </source>
</evidence>
<organism evidence="3 4">
    <name type="scientific">Companilactobacillus farciminis</name>
    <dbReference type="NCBI Taxonomy" id="1612"/>
    <lineage>
        <taxon>Bacteria</taxon>
        <taxon>Bacillati</taxon>
        <taxon>Bacillota</taxon>
        <taxon>Bacilli</taxon>
        <taxon>Lactobacillales</taxon>
        <taxon>Lactobacillaceae</taxon>
        <taxon>Companilactobacillus</taxon>
    </lineage>
</organism>
<dbReference type="CDD" id="cd01949">
    <property type="entry name" value="GGDEF"/>
    <property type="match status" value="1"/>
</dbReference>
<comment type="caution">
    <text evidence="3">The sequence shown here is derived from an EMBL/GenBank/DDBJ whole genome shotgun (WGS) entry which is preliminary data.</text>
</comment>
<dbReference type="SUPFAM" id="SSF55073">
    <property type="entry name" value="Nucleotide cyclase"/>
    <property type="match status" value="1"/>
</dbReference>
<keyword evidence="4" id="KW-1185">Reference proteome</keyword>
<dbReference type="PANTHER" id="PTHR45138:SF9">
    <property type="entry name" value="DIGUANYLATE CYCLASE DGCM-RELATED"/>
    <property type="match status" value="1"/>
</dbReference>
<protein>
    <recommendedName>
        <fullName evidence="2">GGDEF domain-containing protein</fullName>
    </recommendedName>
</protein>
<dbReference type="Gene3D" id="3.30.70.270">
    <property type="match status" value="1"/>
</dbReference>
<dbReference type="PANTHER" id="PTHR45138">
    <property type="entry name" value="REGULATORY COMPONENTS OF SENSORY TRANSDUCTION SYSTEM"/>
    <property type="match status" value="1"/>
</dbReference>
<dbReference type="Pfam" id="PF00990">
    <property type="entry name" value="GGDEF"/>
    <property type="match status" value="1"/>
</dbReference>
<keyword evidence="1" id="KW-0472">Membrane</keyword>
<reference evidence="3 4" key="1">
    <citation type="journal article" date="2019" name="Appl. Microbiol. Biotechnol.">
        <title>Uncovering carbohydrate metabolism through a genotype-phenotype association study of 56 lactic acid bacteria genomes.</title>
        <authorList>
            <person name="Buron-Moles G."/>
            <person name="Chailyan A."/>
            <person name="Dolejs I."/>
            <person name="Forster J."/>
            <person name="Miks M.H."/>
        </authorList>
    </citation>
    <scope>NUCLEOTIDE SEQUENCE [LARGE SCALE GENOMIC DNA]</scope>
    <source>
        <strain evidence="3 4">ATCC 29644</strain>
    </source>
</reference>
<dbReference type="FunFam" id="3.30.70.270:FF:000001">
    <property type="entry name" value="Diguanylate cyclase domain protein"/>
    <property type="match status" value="1"/>
</dbReference>
<dbReference type="OrthoDB" id="9759607at2"/>
<dbReference type="PROSITE" id="PS50887">
    <property type="entry name" value="GGDEF"/>
    <property type="match status" value="1"/>
</dbReference>
<name>A0A4R5NDW5_9LACO</name>
<dbReference type="NCBIfam" id="TIGR00254">
    <property type="entry name" value="GGDEF"/>
    <property type="match status" value="1"/>
</dbReference>
<dbReference type="SMART" id="SM00267">
    <property type="entry name" value="GGDEF"/>
    <property type="match status" value="1"/>
</dbReference>
<feature type="transmembrane region" description="Helical" evidence="1">
    <location>
        <begin position="49"/>
        <end position="70"/>
    </location>
</feature>
<feature type="transmembrane region" description="Helical" evidence="1">
    <location>
        <begin position="164"/>
        <end position="181"/>
    </location>
</feature>
<dbReference type="InterPro" id="IPR050469">
    <property type="entry name" value="Diguanylate_Cyclase"/>
</dbReference>
<dbReference type="GO" id="GO:0052621">
    <property type="term" value="F:diguanylate cyclase activity"/>
    <property type="evidence" value="ECO:0007669"/>
    <property type="project" value="TreeGrafter"/>
</dbReference>
<keyword evidence="1" id="KW-1133">Transmembrane helix</keyword>
<accession>A0A4R5NDW5</accession>
<feature type="domain" description="GGDEF" evidence="2">
    <location>
        <begin position="255"/>
        <end position="391"/>
    </location>
</feature>
<dbReference type="RefSeq" id="WP_010020726.1">
    <property type="nucleotide sequence ID" value="NZ_CAJJMR010000067.1"/>
</dbReference>
<feature type="transmembrane region" description="Helical" evidence="1">
    <location>
        <begin position="12"/>
        <end position="37"/>
    </location>
</feature>
<dbReference type="EMBL" id="PUFN01000019">
    <property type="protein sequence ID" value="TDG71711.1"/>
    <property type="molecule type" value="Genomic_DNA"/>
</dbReference>
<dbReference type="AlphaFoldDB" id="A0A4R5NDW5"/>
<feature type="transmembrane region" description="Helical" evidence="1">
    <location>
        <begin position="133"/>
        <end position="152"/>
    </location>
</feature>